<dbReference type="AlphaFoldDB" id="A0A480AKR7"/>
<reference evidence="2" key="1">
    <citation type="submission" date="2019-02" db="EMBL/GenBank/DDBJ databases">
        <title>Draft genome sequence of Dolichospermum planctonicum NIES-80.</title>
        <authorList>
            <person name="Yamaguchi H."/>
            <person name="Suzuki S."/>
            <person name="Kawachi M."/>
        </authorList>
    </citation>
    <scope>NUCLEOTIDE SEQUENCE [LARGE SCALE GENOMIC DNA]</scope>
    <source>
        <strain evidence="2">NIES-80</strain>
    </source>
</reference>
<evidence type="ECO:0000313" key="2">
    <source>
        <dbReference type="Proteomes" id="UP000299367"/>
    </source>
</evidence>
<evidence type="ECO:0000313" key="1">
    <source>
        <dbReference type="EMBL" id="GCL43631.1"/>
    </source>
</evidence>
<comment type="caution">
    <text evidence="1">The sequence shown here is derived from an EMBL/GenBank/DDBJ whole genome shotgun (WGS) entry which is preliminary data.</text>
</comment>
<accession>A0A480AKR7</accession>
<organism evidence="1 2">
    <name type="scientific">Dolichospermum planctonicum</name>
    <dbReference type="NCBI Taxonomy" id="136072"/>
    <lineage>
        <taxon>Bacteria</taxon>
        <taxon>Bacillati</taxon>
        <taxon>Cyanobacteriota</taxon>
        <taxon>Cyanophyceae</taxon>
        <taxon>Nostocales</taxon>
        <taxon>Aphanizomenonaceae</taxon>
        <taxon>Dolichospermum</taxon>
    </lineage>
</organism>
<dbReference type="Proteomes" id="UP000299367">
    <property type="component" value="Unassembled WGS sequence"/>
</dbReference>
<sequence length="43" mass="4917">MPVIQLTEKDITSLPVAKIMDVLELKREIETLSSRLGKTQDYL</sequence>
<gene>
    <name evidence="1" type="ORF">NIES80_33490</name>
</gene>
<proteinExistence type="predicted"/>
<name>A0A480AKR7_9CYAN</name>
<protein>
    <submittedName>
        <fullName evidence="1">Uncharacterized protein</fullName>
    </submittedName>
</protein>
<dbReference type="EMBL" id="BJCF01000046">
    <property type="protein sequence ID" value="GCL43631.1"/>
    <property type="molecule type" value="Genomic_DNA"/>
</dbReference>